<dbReference type="RefSeq" id="WP_191760881.1">
    <property type="nucleotide sequence ID" value="NZ_VJXY01000045.1"/>
</dbReference>
<gene>
    <name evidence="1" type="ORF">FNW02_28715</name>
</gene>
<accession>A0AA40VU00</accession>
<evidence type="ECO:0000313" key="2">
    <source>
        <dbReference type="Proteomes" id="UP001165986"/>
    </source>
</evidence>
<dbReference type="InterPro" id="IPR022789">
    <property type="entry name" value="ParD"/>
</dbReference>
<dbReference type="Gene3D" id="6.10.10.120">
    <property type="entry name" value="Antitoxin ParD1-like"/>
    <property type="match status" value="1"/>
</dbReference>
<evidence type="ECO:0000313" key="1">
    <source>
        <dbReference type="EMBL" id="MBD6619692.1"/>
    </source>
</evidence>
<dbReference type="InterPro" id="IPR038296">
    <property type="entry name" value="ParD_sf"/>
</dbReference>
<keyword evidence="2" id="KW-1185">Reference proteome</keyword>
<sequence length="88" mass="9854">MNITLKPEIEQFIQAQIATGKYANAEDVITKALKLLAESDKGYQAWEEETRKKIAVGLAQIEIGEVLDGEVVIARLEEKLRKARENQG</sequence>
<reference evidence="1" key="1">
    <citation type="submission" date="2019-07" db="EMBL/GenBank/DDBJ databases">
        <title>Toxilogical consequences of a new and cryptic species of cyanobacteria (Komarekiella delphini-convector) recovered from the epidermis of a bottlenose dolphin and 1500 ft. in the air.</title>
        <authorList>
            <person name="Brown A.O."/>
            <person name="Dvorak P."/>
            <person name="Villanueva C.D."/>
            <person name="Foss A.J."/>
            <person name="Garvey A.D."/>
            <person name="Gibson Q.A."/>
            <person name="Johansen J.R."/>
            <person name="Casamatta D.A."/>
        </authorList>
    </citation>
    <scope>NUCLEOTIDE SEQUENCE</scope>
    <source>
        <strain evidence="1">SJRDD-AB1</strain>
    </source>
</reference>
<dbReference type="Proteomes" id="UP001165986">
    <property type="component" value="Unassembled WGS sequence"/>
</dbReference>
<dbReference type="AlphaFoldDB" id="A0AA40VU00"/>
<proteinExistence type="predicted"/>
<name>A0AA40VU00_9NOST</name>
<dbReference type="Pfam" id="PF03693">
    <property type="entry name" value="ParD_antitoxin"/>
    <property type="match status" value="1"/>
</dbReference>
<protein>
    <submittedName>
        <fullName evidence="1">Type II toxin-antitoxin system ParD family antitoxin</fullName>
    </submittedName>
</protein>
<dbReference type="PANTHER" id="PTHR36582">
    <property type="entry name" value="ANTITOXIN PARD"/>
    <property type="match status" value="1"/>
</dbReference>
<dbReference type="PANTHER" id="PTHR36582:SF2">
    <property type="entry name" value="ANTITOXIN PARD"/>
    <property type="match status" value="1"/>
</dbReference>
<dbReference type="NCBIfam" id="TIGR02606">
    <property type="entry name" value="antidote_CC2985"/>
    <property type="match status" value="1"/>
</dbReference>
<comment type="caution">
    <text evidence="1">The sequence shown here is derived from an EMBL/GenBank/DDBJ whole genome shotgun (WGS) entry which is preliminary data.</text>
</comment>
<organism evidence="1 2">
    <name type="scientific">Komarekiella delphini-convector SJRDD-AB1</name>
    <dbReference type="NCBI Taxonomy" id="2593771"/>
    <lineage>
        <taxon>Bacteria</taxon>
        <taxon>Bacillati</taxon>
        <taxon>Cyanobacteriota</taxon>
        <taxon>Cyanophyceae</taxon>
        <taxon>Nostocales</taxon>
        <taxon>Nostocaceae</taxon>
        <taxon>Komarekiella</taxon>
        <taxon>Komarekiella delphini-convector</taxon>
    </lineage>
</organism>
<dbReference type="EMBL" id="VJXY01000045">
    <property type="protein sequence ID" value="MBD6619692.1"/>
    <property type="molecule type" value="Genomic_DNA"/>
</dbReference>